<comment type="caution">
    <text evidence="2">The sequence shown here is derived from an EMBL/GenBank/DDBJ whole genome shotgun (WGS) entry which is preliminary data.</text>
</comment>
<keyword evidence="1" id="KW-1133">Transmembrane helix</keyword>
<feature type="transmembrane region" description="Helical" evidence="1">
    <location>
        <begin position="6"/>
        <end position="24"/>
    </location>
</feature>
<feature type="transmembrane region" description="Helical" evidence="1">
    <location>
        <begin position="346"/>
        <end position="367"/>
    </location>
</feature>
<proteinExistence type="predicted"/>
<accession>A0ABT2FFM3</accession>
<feature type="transmembrane region" description="Helical" evidence="1">
    <location>
        <begin position="164"/>
        <end position="187"/>
    </location>
</feature>
<evidence type="ECO:0000313" key="3">
    <source>
        <dbReference type="Proteomes" id="UP001201549"/>
    </source>
</evidence>
<name>A0ABT2FFM3_9GAMM</name>
<gene>
    <name evidence="2" type="ORF">L9G74_01425</name>
</gene>
<dbReference type="Proteomes" id="UP001201549">
    <property type="component" value="Unassembled WGS sequence"/>
</dbReference>
<keyword evidence="1" id="KW-0472">Membrane</keyword>
<protein>
    <submittedName>
        <fullName evidence="2">DUF819 family protein</fullName>
    </submittedName>
</protein>
<feature type="transmembrane region" description="Helical" evidence="1">
    <location>
        <begin position="373"/>
        <end position="395"/>
    </location>
</feature>
<keyword evidence="1" id="KW-0812">Transmembrane</keyword>
<dbReference type="Pfam" id="PF05684">
    <property type="entry name" value="DUF819"/>
    <property type="match status" value="1"/>
</dbReference>
<dbReference type="InterPro" id="IPR008537">
    <property type="entry name" value="DUF819"/>
</dbReference>
<dbReference type="PANTHER" id="PTHR34289">
    <property type="entry name" value="PROTEIN, PUTATIVE (DUF819)-RELATED"/>
    <property type="match status" value="1"/>
</dbReference>
<feature type="transmembrane region" description="Helical" evidence="1">
    <location>
        <begin position="263"/>
        <end position="281"/>
    </location>
</feature>
<reference evidence="3" key="1">
    <citation type="submission" date="2023-07" db="EMBL/GenBank/DDBJ databases">
        <title>Shewanella mangrovi sp. nov., an acetaldehyde- degrading bacterium isolated from mangrove sediment.</title>
        <authorList>
            <person name="Liu Y."/>
        </authorList>
    </citation>
    <scope>NUCLEOTIDE SEQUENCE [LARGE SCALE GENOMIC DNA]</scope>
    <source>
        <strain evidence="3">C32</strain>
    </source>
</reference>
<feature type="transmembrane region" description="Helical" evidence="1">
    <location>
        <begin position="96"/>
        <end position="114"/>
    </location>
</feature>
<organism evidence="2 3">
    <name type="scientific">Shewanella electrica</name>
    <dbReference type="NCBI Taxonomy" id="515560"/>
    <lineage>
        <taxon>Bacteria</taxon>
        <taxon>Pseudomonadati</taxon>
        <taxon>Pseudomonadota</taxon>
        <taxon>Gammaproteobacteria</taxon>
        <taxon>Alteromonadales</taxon>
        <taxon>Shewanellaceae</taxon>
        <taxon>Shewanella</taxon>
    </lineage>
</organism>
<dbReference type="EMBL" id="JAKOGG010000001">
    <property type="protein sequence ID" value="MCS4555088.1"/>
    <property type="molecule type" value="Genomic_DNA"/>
</dbReference>
<feature type="transmembrane region" description="Helical" evidence="1">
    <location>
        <begin position="36"/>
        <end position="58"/>
    </location>
</feature>
<dbReference type="PANTHER" id="PTHR34289:SF8">
    <property type="entry name" value="DUF819 DOMAIN-CONTAINING PROTEIN"/>
    <property type="match status" value="1"/>
</dbReference>
<feature type="transmembrane region" description="Helical" evidence="1">
    <location>
        <begin position="317"/>
        <end position="339"/>
    </location>
</feature>
<evidence type="ECO:0000256" key="1">
    <source>
        <dbReference type="SAM" id="Phobius"/>
    </source>
</evidence>
<feature type="transmembrane region" description="Helical" evidence="1">
    <location>
        <begin position="70"/>
        <end position="89"/>
    </location>
</feature>
<feature type="transmembrane region" description="Helical" evidence="1">
    <location>
        <begin position="293"/>
        <end position="311"/>
    </location>
</feature>
<sequence length="404" mass="44453">MLTTDFQLFGAICIVLGLIFYTNGLQHRYCHWFYKIMPVMVACYFLPSLLNTFGVIAVPHSQLPELVGQYLMPSCLCLLLLGLDVRTIFSRGGKLLLLFFIGSAGIFVGGPFALKMVAMFKPELLLDSGENSLWRGMTTLAGNWVGGTANQLAVKQLYHVGDSIFAVFVTVNVLISGIWMALLLALAPHQQRLNQWLGCREALMSVATPEQQPQAMADLPKLMLLISIPLMLTGLGNALAEETAIWFSQLFPAAKAYQFDSPFMWKMILITTGSVMLSLSPARRLAIYGADKLGAVCLYLMLAIMGLKMDIRMLLSLPWFFVIGAIWLLIHIIILVVATRCLRLPFSYLAIASQCNLGGAASAPVVASAYNKALMPLAVLIAVFGYAWANFIAWASGQWMQTIH</sequence>
<dbReference type="RefSeq" id="WP_238894492.1">
    <property type="nucleotide sequence ID" value="NZ_JAKOGG010000001.1"/>
</dbReference>
<keyword evidence="3" id="KW-1185">Reference proteome</keyword>
<evidence type="ECO:0000313" key="2">
    <source>
        <dbReference type="EMBL" id="MCS4555088.1"/>
    </source>
</evidence>
<feature type="transmembrane region" description="Helical" evidence="1">
    <location>
        <begin position="222"/>
        <end position="240"/>
    </location>
</feature>